<evidence type="ECO:0000313" key="7">
    <source>
        <dbReference type="Proteomes" id="UP001165667"/>
    </source>
</evidence>
<dbReference type="Gene3D" id="3.30.9.10">
    <property type="entry name" value="D-Amino Acid Oxidase, subunit A, domain 2"/>
    <property type="match status" value="1"/>
</dbReference>
<keyword evidence="2" id="KW-0285">Flavoprotein</keyword>
<comment type="caution">
    <text evidence="6">The sequence shown here is derived from an EMBL/GenBank/DDBJ whole genome shotgun (WGS) entry which is preliminary data.</text>
</comment>
<sequence length="389" mass="41222">MTERYDVAVVGLGAMGSATLYQLAKHGAKVVGIDRYAPPHDLGSSHGESRITRAGVGEGRDYVPLAQASHRIWRELEADTGATLFHQCGALVMGPGDGVTTHHGMPDFTARSIASAEAGRIPHEVIDGTEVALRFPMFLGLTGSEKAYYEPGGGFLVPEACVAVQLARAAALGATVHTGIAVDSLSRDGAGVRLTTSDGPIVADRVVVSAGAWSVPLLGAPFDRLLSVSRQLLHWFALDDVSAYGPGSPVYIWMYGKTDADYFYGFPPLAGDPRVKVAKEQYETRTTATAVDRTVDPAESERMYRDSIAGRLAGATPQVAKAAVCLYTVTPDRGFIIDQHPEMDRVTVVSACSGHGFKHSAGIGEALAALLADGRSRIDLQPFALGRFV</sequence>
<dbReference type="GO" id="GO:0050660">
    <property type="term" value="F:flavin adenine dinucleotide binding"/>
    <property type="evidence" value="ECO:0007669"/>
    <property type="project" value="InterPro"/>
</dbReference>
<dbReference type="Pfam" id="PF01266">
    <property type="entry name" value="DAO"/>
    <property type="match status" value="1"/>
</dbReference>
<dbReference type="SUPFAM" id="SSF51905">
    <property type="entry name" value="FAD/NAD(P)-binding domain"/>
    <property type="match status" value="1"/>
</dbReference>
<evidence type="ECO:0000256" key="3">
    <source>
        <dbReference type="ARBA" id="ARBA00022827"/>
    </source>
</evidence>
<evidence type="ECO:0000313" key="6">
    <source>
        <dbReference type="EMBL" id="MCW6511689.1"/>
    </source>
</evidence>
<keyword evidence="7" id="KW-1185">Reference proteome</keyword>
<gene>
    <name evidence="6" type="primary">solA</name>
    <name evidence="6" type="ORF">M8523_27340</name>
</gene>
<dbReference type="PANTHER" id="PTHR10961">
    <property type="entry name" value="PEROXISOMAL SARCOSINE OXIDASE"/>
    <property type="match status" value="1"/>
</dbReference>
<dbReference type="InterPro" id="IPR045170">
    <property type="entry name" value="MTOX"/>
</dbReference>
<dbReference type="InterPro" id="IPR006076">
    <property type="entry name" value="FAD-dep_OxRdtase"/>
</dbReference>
<evidence type="ECO:0000256" key="1">
    <source>
        <dbReference type="ARBA" id="ARBA00001974"/>
    </source>
</evidence>
<feature type="domain" description="FAD dependent oxidoreductase" evidence="5">
    <location>
        <begin position="6"/>
        <end position="370"/>
    </location>
</feature>
<dbReference type="GO" id="GO:0050131">
    <property type="term" value="F:N-methyl-L-amino-acid oxidase activity"/>
    <property type="evidence" value="ECO:0007669"/>
    <property type="project" value="UniProtKB-EC"/>
</dbReference>
<reference evidence="6" key="1">
    <citation type="submission" date="2022-05" db="EMBL/GenBank/DDBJ databases">
        <authorList>
            <person name="Pankratov T."/>
        </authorList>
    </citation>
    <scope>NUCLEOTIDE SEQUENCE</scope>
    <source>
        <strain evidence="6">BP6-180914</strain>
    </source>
</reference>
<dbReference type="GO" id="GO:0008115">
    <property type="term" value="F:sarcosine oxidase activity"/>
    <property type="evidence" value="ECO:0007669"/>
    <property type="project" value="TreeGrafter"/>
</dbReference>
<dbReference type="NCBIfam" id="NF008425">
    <property type="entry name" value="PRK11259.1"/>
    <property type="match status" value="1"/>
</dbReference>
<dbReference type="AlphaFoldDB" id="A0AA42CLJ1"/>
<keyword evidence="4 6" id="KW-0560">Oxidoreductase</keyword>
<evidence type="ECO:0000256" key="4">
    <source>
        <dbReference type="ARBA" id="ARBA00023002"/>
    </source>
</evidence>
<comment type="cofactor">
    <cofactor evidence="1">
        <name>FAD</name>
        <dbReference type="ChEBI" id="CHEBI:57692"/>
    </cofactor>
</comment>
<dbReference type="SUPFAM" id="SSF54373">
    <property type="entry name" value="FAD-linked reductases, C-terminal domain"/>
    <property type="match status" value="1"/>
</dbReference>
<dbReference type="EMBL" id="JAMOIM010000030">
    <property type="protein sequence ID" value="MCW6511689.1"/>
    <property type="molecule type" value="Genomic_DNA"/>
</dbReference>
<evidence type="ECO:0000259" key="5">
    <source>
        <dbReference type="Pfam" id="PF01266"/>
    </source>
</evidence>
<accession>A0AA42CLJ1</accession>
<keyword evidence="3" id="KW-0274">FAD</keyword>
<organism evidence="6 7">
    <name type="scientific">Lichenifustis flavocetrariae</name>
    <dbReference type="NCBI Taxonomy" id="2949735"/>
    <lineage>
        <taxon>Bacteria</taxon>
        <taxon>Pseudomonadati</taxon>
        <taxon>Pseudomonadota</taxon>
        <taxon>Alphaproteobacteria</taxon>
        <taxon>Hyphomicrobiales</taxon>
        <taxon>Lichenihabitantaceae</taxon>
        <taxon>Lichenifustis</taxon>
    </lineage>
</organism>
<dbReference type="Proteomes" id="UP001165667">
    <property type="component" value="Unassembled WGS sequence"/>
</dbReference>
<dbReference type="PANTHER" id="PTHR10961:SF7">
    <property type="entry name" value="FAD DEPENDENT OXIDOREDUCTASE DOMAIN-CONTAINING PROTEIN"/>
    <property type="match status" value="1"/>
</dbReference>
<protein>
    <submittedName>
        <fullName evidence="6">N-methyl-L-tryptophan oxidase</fullName>
        <ecNumber evidence="6">1.5.3.2</ecNumber>
    </submittedName>
</protein>
<dbReference type="EC" id="1.5.3.2" evidence="6"/>
<proteinExistence type="predicted"/>
<evidence type="ECO:0000256" key="2">
    <source>
        <dbReference type="ARBA" id="ARBA00022630"/>
    </source>
</evidence>
<name>A0AA42CLJ1_9HYPH</name>
<dbReference type="InterPro" id="IPR036188">
    <property type="entry name" value="FAD/NAD-bd_sf"/>
</dbReference>
<dbReference type="RefSeq" id="WP_282588064.1">
    <property type="nucleotide sequence ID" value="NZ_JAMOIM010000030.1"/>
</dbReference>
<dbReference type="Gene3D" id="3.50.50.60">
    <property type="entry name" value="FAD/NAD(P)-binding domain"/>
    <property type="match status" value="1"/>
</dbReference>